<dbReference type="RefSeq" id="WP_141849196.1">
    <property type="nucleotide sequence ID" value="NZ_BAAAPR010000007.1"/>
</dbReference>
<keyword evidence="2" id="KW-1185">Reference proteome</keyword>
<reference evidence="1 2" key="1">
    <citation type="submission" date="2019-06" db="EMBL/GenBank/DDBJ databases">
        <title>Sequencing the genomes of 1000 actinobacteria strains.</title>
        <authorList>
            <person name="Klenk H.-P."/>
        </authorList>
    </citation>
    <scope>NUCLEOTIDE SEQUENCE [LARGE SCALE GENOMIC DNA]</scope>
    <source>
        <strain evidence="1 2">DSM 18607</strain>
    </source>
</reference>
<comment type="caution">
    <text evidence="1">The sequence shown here is derived from an EMBL/GenBank/DDBJ whole genome shotgun (WGS) entry which is preliminary data.</text>
</comment>
<name>A0A542E3I1_9MICO</name>
<protein>
    <recommendedName>
        <fullName evidence="3">Transcriptional regulator, AbiEi antitoxin, Type IV TA system</fullName>
    </recommendedName>
</protein>
<evidence type="ECO:0000313" key="1">
    <source>
        <dbReference type="EMBL" id="TQJ09902.1"/>
    </source>
</evidence>
<accession>A0A542E3I1</accession>
<dbReference type="AlphaFoldDB" id="A0A542E3I1"/>
<dbReference type="EMBL" id="VFMN01000001">
    <property type="protein sequence ID" value="TQJ09902.1"/>
    <property type="molecule type" value="Genomic_DNA"/>
</dbReference>
<dbReference type="OrthoDB" id="3173471at2"/>
<gene>
    <name evidence="1" type="ORF">FB458_3018</name>
</gene>
<dbReference type="Proteomes" id="UP000317893">
    <property type="component" value="Unassembled WGS sequence"/>
</dbReference>
<proteinExistence type="predicted"/>
<organism evidence="1 2">
    <name type="scientific">Lapillicoccus jejuensis</name>
    <dbReference type="NCBI Taxonomy" id="402171"/>
    <lineage>
        <taxon>Bacteria</taxon>
        <taxon>Bacillati</taxon>
        <taxon>Actinomycetota</taxon>
        <taxon>Actinomycetes</taxon>
        <taxon>Micrococcales</taxon>
        <taxon>Intrasporangiaceae</taxon>
        <taxon>Lapillicoccus</taxon>
    </lineage>
</organism>
<sequence length="311" mass="34879">MSAQPSRLLDTSRPFTRATAKEHGITDTDLRRGPYVQLLNGVWVHQATTRSVALRARAAQLLAPDGSVISHQTAAMIYGGTVPHESRVHLIVGPRQCRQVSGVVAHRFRARPDSQVVDGLRVTTPERTVADLAGALDLVQLVTLADRLVRRKKTTPAALQLAAAGWDGRYLTPFRRAVGFVRAGVDSPKESELRMLLVLAGFPEPTVDHRIVDPETGALLRRFELAWPALRVAVEYQGAQHRDDTDIWSADFERRDETDHRDWRLVQVTGKQLREGPEQVLRRADTARRDRGAPAQRRFRDAFRRYFPGQG</sequence>
<evidence type="ECO:0008006" key="3">
    <source>
        <dbReference type="Google" id="ProtNLM"/>
    </source>
</evidence>
<evidence type="ECO:0000313" key="2">
    <source>
        <dbReference type="Proteomes" id="UP000317893"/>
    </source>
</evidence>